<evidence type="ECO:0000313" key="1">
    <source>
        <dbReference type="EMBL" id="OWF42158.1"/>
    </source>
</evidence>
<keyword evidence="2" id="KW-1185">Reference proteome</keyword>
<accession>A0A210Q0A4</accession>
<reference evidence="1 2" key="1">
    <citation type="journal article" date="2017" name="Nat. Ecol. Evol.">
        <title>Scallop genome provides insights into evolution of bilaterian karyotype and development.</title>
        <authorList>
            <person name="Wang S."/>
            <person name="Zhang J."/>
            <person name="Jiao W."/>
            <person name="Li J."/>
            <person name="Xun X."/>
            <person name="Sun Y."/>
            <person name="Guo X."/>
            <person name="Huan P."/>
            <person name="Dong B."/>
            <person name="Zhang L."/>
            <person name="Hu X."/>
            <person name="Sun X."/>
            <person name="Wang J."/>
            <person name="Zhao C."/>
            <person name="Wang Y."/>
            <person name="Wang D."/>
            <person name="Huang X."/>
            <person name="Wang R."/>
            <person name="Lv J."/>
            <person name="Li Y."/>
            <person name="Zhang Z."/>
            <person name="Liu B."/>
            <person name="Lu W."/>
            <person name="Hui Y."/>
            <person name="Liang J."/>
            <person name="Zhou Z."/>
            <person name="Hou R."/>
            <person name="Li X."/>
            <person name="Liu Y."/>
            <person name="Li H."/>
            <person name="Ning X."/>
            <person name="Lin Y."/>
            <person name="Zhao L."/>
            <person name="Xing Q."/>
            <person name="Dou J."/>
            <person name="Li Y."/>
            <person name="Mao J."/>
            <person name="Guo H."/>
            <person name="Dou H."/>
            <person name="Li T."/>
            <person name="Mu C."/>
            <person name="Jiang W."/>
            <person name="Fu Q."/>
            <person name="Fu X."/>
            <person name="Miao Y."/>
            <person name="Liu J."/>
            <person name="Yu Q."/>
            <person name="Li R."/>
            <person name="Liao H."/>
            <person name="Li X."/>
            <person name="Kong Y."/>
            <person name="Jiang Z."/>
            <person name="Chourrout D."/>
            <person name="Li R."/>
            <person name="Bao Z."/>
        </authorList>
    </citation>
    <scope>NUCLEOTIDE SEQUENCE [LARGE SCALE GENOMIC DNA]</scope>
    <source>
        <strain evidence="1 2">PY_sf001</strain>
    </source>
</reference>
<dbReference type="Proteomes" id="UP000242188">
    <property type="component" value="Unassembled WGS sequence"/>
</dbReference>
<dbReference type="AlphaFoldDB" id="A0A210Q0A4"/>
<evidence type="ECO:0000313" key="2">
    <source>
        <dbReference type="Proteomes" id="UP000242188"/>
    </source>
</evidence>
<protein>
    <submittedName>
        <fullName evidence="1">Uncharacterized protein</fullName>
    </submittedName>
</protein>
<dbReference type="EMBL" id="NEDP02005316">
    <property type="protein sequence ID" value="OWF42158.1"/>
    <property type="molecule type" value="Genomic_DNA"/>
</dbReference>
<sequence length="73" mass="8652">MEHIRNWILQHAGEKRSVQDVVEALQSAMDHARTEATYKMSSQRYSQPWITRELKQLIRCRHSAPVSHRSHEN</sequence>
<comment type="caution">
    <text evidence="1">The sequence shown here is derived from an EMBL/GenBank/DDBJ whole genome shotgun (WGS) entry which is preliminary data.</text>
</comment>
<organism evidence="1 2">
    <name type="scientific">Mizuhopecten yessoensis</name>
    <name type="common">Japanese scallop</name>
    <name type="synonym">Patinopecten yessoensis</name>
    <dbReference type="NCBI Taxonomy" id="6573"/>
    <lineage>
        <taxon>Eukaryota</taxon>
        <taxon>Metazoa</taxon>
        <taxon>Spiralia</taxon>
        <taxon>Lophotrochozoa</taxon>
        <taxon>Mollusca</taxon>
        <taxon>Bivalvia</taxon>
        <taxon>Autobranchia</taxon>
        <taxon>Pteriomorphia</taxon>
        <taxon>Pectinida</taxon>
        <taxon>Pectinoidea</taxon>
        <taxon>Pectinidae</taxon>
        <taxon>Mizuhopecten</taxon>
    </lineage>
</organism>
<name>A0A210Q0A4_MIZYE</name>
<gene>
    <name evidence="1" type="ORF">KP79_PYT21965</name>
</gene>
<proteinExistence type="predicted"/>